<dbReference type="STRING" id="697281.Mahau_1309"/>
<feature type="binding site" evidence="3">
    <location>
        <position position="104"/>
    </location>
    <ligand>
        <name>Zn(2+)</name>
        <dbReference type="ChEBI" id="CHEBI:29105"/>
        <label>2</label>
    </ligand>
</feature>
<evidence type="ECO:0000256" key="2">
    <source>
        <dbReference type="PIRSR" id="PIRSR001359-2"/>
    </source>
</evidence>
<accession>F3ZWR0</accession>
<evidence type="ECO:0000313" key="4">
    <source>
        <dbReference type="EMBL" id="AEE96503.1"/>
    </source>
</evidence>
<dbReference type="GO" id="GO:0005975">
    <property type="term" value="P:carbohydrate metabolic process"/>
    <property type="evidence" value="ECO:0007669"/>
    <property type="project" value="InterPro"/>
</dbReference>
<feature type="binding site" evidence="2">
    <location>
        <position position="181"/>
    </location>
    <ligand>
        <name>dihydroxyacetone phosphate</name>
        <dbReference type="ChEBI" id="CHEBI:57642"/>
    </ligand>
</feature>
<dbReference type="NCBIfam" id="TIGR00167">
    <property type="entry name" value="cbbA"/>
    <property type="match status" value="1"/>
</dbReference>
<keyword evidence="3" id="KW-0479">Metal-binding</keyword>
<dbReference type="RefSeq" id="WP_013780933.1">
    <property type="nucleotide sequence ID" value="NC_015520.1"/>
</dbReference>
<dbReference type="OrthoDB" id="9803995at2"/>
<dbReference type="AlphaFoldDB" id="F3ZWR0"/>
<feature type="binding site" evidence="3">
    <location>
        <position position="180"/>
    </location>
    <ligand>
        <name>Zn(2+)</name>
        <dbReference type="ChEBI" id="CHEBI:29105"/>
        <label>1</label>
        <note>catalytic</note>
    </ligand>
</feature>
<keyword evidence="3" id="KW-0862">Zinc</keyword>
<evidence type="ECO:0000256" key="1">
    <source>
        <dbReference type="PIRSR" id="PIRSR001359-1"/>
    </source>
</evidence>
<dbReference type="Gene3D" id="3.20.20.70">
    <property type="entry name" value="Aldolase class I"/>
    <property type="match status" value="1"/>
</dbReference>
<keyword evidence="4" id="KW-0456">Lyase</keyword>
<dbReference type="PIRSF" id="PIRSF001359">
    <property type="entry name" value="F_bP_aldolase_II"/>
    <property type="match status" value="1"/>
</dbReference>
<dbReference type="Proteomes" id="UP000008457">
    <property type="component" value="Chromosome"/>
</dbReference>
<proteinExistence type="predicted"/>
<protein>
    <submittedName>
        <fullName evidence="4">Ketose-bisphosphate aldolase</fullName>
        <ecNumber evidence="4">4.1.2.40</ecNumber>
    </submittedName>
</protein>
<dbReference type="InterPro" id="IPR050246">
    <property type="entry name" value="Class_II_FBP_aldolase"/>
</dbReference>
<dbReference type="GO" id="GO:0009025">
    <property type="term" value="F:tagatose-bisphosphate aldolase activity"/>
    <property type="evidence" value="ECO:0007669"/>
    <property type="project" value="UniProtKB-EC"/>
</dbReference>
<dbReference type="PANTHER" id="PTHR30304:SF0">
    <property type="entry name" value="D-TAGATOSE-1,6-BISPHOSPHATE ALDOLASE SUBUNIT GATY-RELATED"/>
    <property type="match status" value="1"/>
</dbReference>
<dbReference type="InterPro" id="IPR013785">
    <property type="entry name" value="Aldolase_TIM"/>
</dbReference>
<dbReference type="InterPro" id="IPR000771">
    <property type="entry name" value="FBA_II"/>
</dbReference>
<feature type="binding site" evidence="3">
    <location>
        <position position="208"/>
    </location>
    <ligand>
        <name>Zn(2+)</name>
        <dbReference type="ChEBI" id="CHEBI:29105"/>
        <label>1</label>
        <note>catalytic</note>
    </ligand>
</feature>
<reference evidence="5" key="1">
    <citation type="submission" date="2010-11" db="EMBL/GenBank/DDBJ databases">
        <title>The complete genome of Mahella australiensis DSM 15567.</title>
        <authorList>
            <consortium name="US DOE Joint Genome Institute (JGI-PGF)"/>
            <person name="Lucas S."/>
            <person name="Copeland A."/>
            <person name="Lapidus A."/>
            <person name="Bruce D."/>
            <person name="Goodwin L."/>
            <person name="Pitluck S."/>
            <person name="Kyrpides N."/>
            <person name="Mavromatis K."/>
            <person name="Pagani I."/>
            <person name="Ivanova N."/>
            <person name="Teshima H."/>
            <person name="Brettin T."/>
            <person name="Detter J.C."/>
            <person name="Han C."/>
            <person name="Tapia R."/>
            <person name="Land M."/>
            <person name="Hauser L."/>
            <person name="Markowitz V."/>
            <person name="Cheng J.-F."/>
            <person name="Hugenholtz P."/>
            <person name="Woyke T."/>
            <person name="Wu D."/>
            <person name="Spring S."/>
            <person name="Pukall R."/>
            <person name="Steenblock K."/>
            <person name="Schneider S."/>
            <person name="Klenk H.-P."/>
            <person name="Eisen J.A."/>
        </authorList>
    </citation>
    <scope>NUCLEOTIDE SEQUENCE [LARGE SCALE GENOMIC DNA]</scope>
    <source>
        <strain evidence="5">DSM 15567 / CIP 107919 / 50-1 BON</strain>
    </source>
</reference>
<dbReference type="SUPFAM" id="SSF51569">
    <property type="entry name" value="Aldolase"/>
    <property type="match status" value="1"/>
</dbReference>
<comment type="cofactor">
    <cofactor evidence="3">
        <name>Zn(2+)</name>
        <dbReference type="ChEBI" id="CHEBI:29105"/>
    </cofactor>
    <text evidence="3">Binds 2 Zn(2+) ions per subunit. One is catalytic and the other provides a structural contribution.</text>
</comment>
<dbReference type="HOGENOM" id="CLU_040088_0_1_9"/>
<dbReference type="EMBL" id="CP002360">
    <property type="protein sequence ID" value="AEE96503.1"/>
    <property type="molecule type" value="Genomic_DNA"/>
</dbReference>
<feature type="binding site" evidence="2">
    <location>
        <begin position="230"/>
        <end position="233"/>
    </location>
    <ligand>
        <name>dihydroxyacetone phosphate</name>
        <dbReference type="ChEBI" id="CHEBI:57642"/>
    </ligand>
</feature>
<evidence type="ECO:0000256" key="3">
    <source>
        <dbReference type="PIRSR" id="PIRSR001359-3"/>
    </source>
</evidence>
<feature type="binding site" evidence="3">
    <location>
        <position position="83"/>
    </location>
    <ligand>
        <name>Zn(2+)</name>
        <dbReference type="ChEBI" id="CHEBI:29105"/>
        <label>1</label>
        <note>catalytic</note>
    </ligand>
</feature>
<dbReference type="Pfam" id="PF01116">
    <property type="entry name" value="F_bP_aldolase"/>
    <property type="match status" value="1"/>
</dbReference>
<dbReference type="GO" id="GO:0008270">
    <property type="term" value="F:zinc ion binding"/>
    <property type="evidence" value="ECO:0007669"/>
    <property type="project" value="InterPro"/>
</dbReference>
<organism evidence="4 5">
    <name type="scientific">Mahella australiensis (strain DSM 15567 / CIP 107919 / 50-1 BON)</name>
    <dbReference type="NCBI Taxonomy" id="697281"/>
    <lineage>
        <taxon>Bacteria</taxon>
        <taxon>Bacillati</taxon>
        <taxon>Bacillota</taxon>
        <taxon>Clostridia</taxon>
        <taxon>Thermoanaerobacterales</taxon>
        <taxon>Thermoanaerobacterales Family IV. Incertae Sedis</taxon>
        <taxon>Mahella</taxon>
    </lineage>
</organism>
<dbReference type="PROSITE" id="PS00602">
    <property type="entry name" value="ALDOLASE_CLASS_II_1"/>
    <property type="match status" value="1"/>
</dbReference>
<keyword evidence="5" id="KW-1185">Reference proteome</keyword>
<name>F3ZWR0_MAHA5</name>
<dbReference type="CDD" id="cd00947">
    <property type="entry name" value="TBP_aldolase_IIB"/>
    <property type="match status" value="1"/>
</dbReference>
<feature type="binding site" evidence="2">
    <location>
        <begin position="209"/>
        <end position="211"/>
    </location>
    <ligand>
        <name>dihydroxyacetone phosphate</name>
        <dbReference type="ChEBI" id="CHEBI:57642"/>
    </ligand>
</feature>
<reference evidence="4 5" key="2">
    <citation type="journal article" date="2011" name="Stand. Genomic Sci.">
        <title>Complete genome sequence of Mahella australiensis type strain (50-1 BON).</title>
        <authorList>
            <person name="Sikorski J."/>
            <person name="Teshima H."/>
            <person name="Nolan M."/>
            <person name="Lucas S."/>
            <person name="Hammon N."/>
            <person name="Deshpande S."/>
            <person name="Cheng J.F."/>
            <person name="Pitluck S."/>
            <person name="Liolios K."/>
            <person name="Pagani I."/>
            <person name="Ivanova N."/>
            <person name="Huntemann M."/>
            <person name="Mavromatis K."/>
            <person name="Ovchinikova G."/>
            <person name="Pati A."/>
            <person name="Tapia R."/>
            <person name="Han C."/>
            <person name="Goodwin L."/>
            <person name="Chen A."/>
            <person name="Palaniappan K."/>
            <person name="Land M."/>
            <person name="Hauser L."/>
            <person name="Ngatchou-Djao O.D."/>
            <person name="Rohde M."/>
            <person name="Pukall R."/>
            <person name="Spring S."/>
            <person name="Abt B."/>
            <person name="Goker M."/>
            <person name="Detter J.C."/>
            <person name="Woyke T."/>
            <person name="Bristow J."/>
            <person name="Markowitz V."/>
            <person name="Hugenholtz P."/>
            <person name="Eisen J.A."/>
            <person name="Kyrpides N.C."/>
            <person name="Klenk H.P."/>
            <person name="Lapidus A."/>
        </authorList>
    </citation>
    <scope>NUCLEOTIDE SEQUENCE [LARGE SCALE GENOMIC DNA]</scope>
    <source>
        <strain evidence="5">DSM 15567 / CIP 107919 / 50-1 BON</strain>
    </source>
</reference>
<feature type="active site" description="Proton donor" evidence="1">
    <location>
        <position position="82"/>
    </location>
</feature>
<gene>
    <name evidence="4" type="ordered locus">Mahau_1309</name>
</gene>
<dbReference type="KEGG" id="mas:Mahau_1309"/>
<dbReference type="EC" id="4.1.2.40" evidence="4"/>
<dbReference type="eggNOG" id="COG0191">
    <property type="taxonomic scope" value="Bacteria"/>
</dbReference>
<feature type="binding site" evidence="3">
    <location>
        <position position="134"/>
    </location>
    <ligand>
        <name>Zn(2+)</name>
        <dbReference type="ChEBI" id="CHEBI:29105"/>
        <label>2</label>
    </ligand>
</feature>
<sequence length="284" mass="31222">MSYVNIKEILLDAKKQGYAVGAFNIVDYITTSAVVKAARKKRSPVIIQTSTKTVALYGYKPIVSWVKTLAEDTDIPVALHLDHCKDLDMIKKCIDAGWSSVMIDASSLPLDDNIEMTKKVVNMAKGKDVTVEGELGAIVGVEDDIFVNEQASHLADPDTCVKYVVATGIDVLAPAIGTAHGVYHKEPNVNFDLLHEIADRVDVPLAIHGGTGLSDDAFKKCIACGGNKINISTEIKHIFRDSFEEYYRANPTDYEPVKAIEYVENQTMHRVENFMNIFGSANKV</sequence>
<evidence type="ECO:0000313" key="5">
    <source>
        <dbReference type="Proteomes" id="UP000008457"/>
    </source>
</evidence>
<dbReference type="PANTHER" id="PTHR30304">
    <property type="entry name" value="D-TAGATOSE-1,6-BISPHOSPHATE ALDOLASE"/>
    <property type="match status" value="1"/>
</dbReference>